<comment type="caution">
    <text evidence="1">The sequence shown here is derived from an EMBL/GenBank/DDBJ whole genome shotgun (WGS) entry which is preliminary data.</text>
</comment>
<sequence length="70" mass="8295">YTSFQNYLSNYFHIKSFITFEIFLCPRKYSFDIINKLGFGAKLMEIPLNQNQNFSTSQVLDCRFVDSTIH</sequence>
<feature type="non-terminal residue" evidence="1">
    <location>
        <position position="1"/>
    </location>
</feature>
<dbReference type="Proteomes" id="UP000257109">
    <property type="component" value="Unassembled WGS sequence"/>
</dbReference>
<protein>
    <submittedName>
        <fullName evidence="1">Uncharacterized protein</fullName>
    </submittedName>
</protein>
<accession>A0A371FYU5</accession>
<name>A0A371FYU5_MUCPR</name>
<keyword evidence="2" id="KW-1185">Reference proteome</keyword>
<evidence type="ECO:0000313" key="1">
    <source>
        <dbReference type="EMBL" id="RDX83448.1"/>
    </source>
</evidence>
<evidence type="ECO:0000313" key="2">
    <source>
        <dbReference type="Proteomes" id="UP000257109"/>
    </source>
</evidence>
<gene>
    <name evidence="1" type="ORF">CR513_35626</name>
</gene>
<organism evidence="1 2">
    <name type="scientific">Mucuna pruriens</name>
    <name type="common">Velvet bean</name>
    <name type="synonym">Dolichos pruriens</name>
    <dbReference type="NCBI Taxonomy" id="157652"/>
    <lineage>
        <taxon>Eukaryota</taxon>
        <taxon>Viridiplantae</taxon>
        <taxon>Streptophyta</taxon>
        <taxon>Embryophyta</taxon>
        <taxon>Tracheophyta</taxon>
        <taxon>Spermatophyta</taxon>
        <taxon>Magnoliopsida</taxon>
        <taxon>eudicotyledons</taxon>
        <taxon>Gunneridae</taxon>
        <taxon>Pentapetalae</taxon>
        <taxon>rosids</taxon>
        <taxon>fabids</taxon>
        <taxon>Fabales</taxon>
        <taxon>Fabaceae</taxon>
        <taxon>Papilionoideae</taxon>
        <taxon>50 kb inversion clade</taxon>
        <taxon>NPAAA clade</taxon>
        <taxon>indigoferoid/millettioid clade</taxon>
        <taxon>Phaseoleae</taxon>
        <taxon>Mucuna</taxon>
    </lineage>
</organism>
<dbReference type="EMBL" id="QJKJ01007359">
    <property type="protein sequence ID" value="RDX83448.1"/>
    <property type="molecule type" value="Genomic_DNA"/>
</dbReference>
<dbReference type="AlphaFoldDB" id="A0A371FYU5"/>
<feature type="non-terminal residue" evidence="1">
    <location>
        <position position="70"/>
    </location>
</feature>
<proteinExistence type="predicted"/>
<reference evidence="1" key="1">
    <citation type="submission" date="2018-05" db="EMBL/GenBank/DDBJ databases">
        <title>Draft genome of Mucuna pruriens seed.</title>
        <authorList>
            <person name="Nnadi N.E."/>
            <person name="Vos R."/>
            <person name="Hasami M.H."/>
            <person name="Devisetty U.K."/>
            <person name="Aguiy J.C."/>
        </authorList>
    </citation>
    <scope>NUCLEOTIDE SEQUENCE [LARGE SCALE GENOMIC DNA]</scope>
    <source>
        <strain evidence="1">JCA_2017</strain>
    </source>
</reference>